<accession>A0ABY1PVQ7</accession>
<dbReference type="EMBL" id="FXUL01000002">
    <property type="protein sequence ID" value="SMP47505.1"/>
    <property type="molecule type" value="Genomic_DNA"/>
</dbReference>
<dbReference type="SUPFAM" id="SSF53474">
    <property type="entry name" value="alpha/beta-Hydrolases"/>
    <property type="match status" value="1"/>
</dbReference>
<comment type="caution">
    <text evidence="1">The sequence shown here is derived from an EMBL/GenBank/DDBJ whole genome shotgun (WGS) entry which is preliminary data.</text>
</comment>
<protein>
    <recommendedName>
        <fullName evidence="3">AB hydrolase-1 domain-containing protein</fullName>
    </recommendedName>
</protein>
<evidence type="ECO:0008006" key="3">
    <source>
        <dbReference type="Google" id="ProtNLM"/>
    </source>
</evidence>
<dbReference type="RefSeq" id="WP_283440849.1">
    <property type="nucleotide sequence ID" value="NZ_FXUL01000002.1"/>
</dbReference>
<keyword evidence="2" id="KW-1185">Reference proteome</keyword>
<dbReference type="InterPro" id="IPR029058">
    <property type="entry name" value="AB_hydrolase_fold"/>
</dbReference>
<proteinExistence type="predicted"/>
<evidence type="ECO:0000313" key="2">
    <source>
        <dbReference type="Proteomes" id="UP001158049"/>
    </source>
</evidence>
<evidence type="ECO:0000313" key="1">
    <source>
        <dbReference type="EMBL" id="SMP47505.1"/>
    </source>
</evidence>
<dbReference type="Proteomes" id="UP001158049">
    <property type="component" value="Unassembled WGS sequence"/>
</dbReference>
<dbReference type="Gene3D" id="3.40.50.1820">
    <property type="entry name" value="alpha/beta hydrolase"/>
    <property type="match status" value="1"/>
</dbReference>
<sequence length="201" mass="21725">MNLVYIHGNHATADSFNFIRSRLTGHNDILLEYDSSHGFYTNHATMLERLEGLDDVFFVAHSLGGIHALHLADELGSRVVGGVTMSTPYGGSEAAEMVACLLPFSQVLRDIRPRSAPIVAGRNMSVTVPWTNLVSTGGGSPFMLAANDGVVTLGSMRHRSDIQMVDIDCNHFEIVLNPEAVAVIEREIDAVLQGHPVASCL</sequence>
<name>A0ABY1PVQ7_9BURK</name>
<organism evidence="1 2">
    <name type="scientific">Noviherbaspirillum suwonense</name>
    <dbReference type="NCBI Taxonomy" id="1224511"/>
    <lineage>
        <taxon>Bacteria</taxon>
        <taxon>Pseudomonadati</taxon>
        <taxon>Pseudomonadota</taxon>
        <taxon>Betaproteobacteria</taxon>
        <taxon>Burkholderiales</taxon>
        <taxon>Oxalobacteraceae</taxon>
        <taxon>Noviherbaspirillum</taxon>
    </lineage>
</organism>
<gene>
    <name evidence="1" type="ORF">SAMN06295970_10237</name>
</gene>
<reference evidence="1 2" key="1">
    <citation type="submission" date="2017-05" db="EMBL/GenBank/DDBJ databases">
        <authorList>
            <person name="Varghese N."/>
            <person name="Submissions S."/>
        </authorList>
    </citation>
    <scope>NUCLEOTIDE SEQUENCE [LARGE SCALE GENOMIC DNA]</scope>
    <source>
        <strain evidence="1 2">DSM 26001</strain>
    </source>
</reference>